<name>A0A0E9XNS9_ANGAN</name>
<dbReference type="AlphaFoldDB" id="A0A0E9XNS9"/>
<dbReference type="EMBL" id="GBXM01004491">
    <property type="protein sequence ID" value="JAI04087.1"/>
    <property type="molecule type" value="Transcribed_RNA"/>
</dbReference>
<reference evidence="1" key="2">
    <citation type="journal article" date="2015" name="Fish Shellfish Immunol.">
        <title>Early steps in the European eel (Anguilla anguilla)-Vibrio vulnificus interaction in the gills: Role of the RtxA13 toxin.</title>
        <authorList>
            <person name="Callol A."/>
            <person name="Pajuelo D."/>
            <person name="Ebbesson L."/>
            <person name="Teles M."/>
            <person name="MacKenzie S."/>
            <person name="Amaro C."/>
        </authorList>
    </citation>
    <scope>NUCLEOTIDE SEQUENCE</scope>
</reference>
<evidence type="ECO:0000313" key="1">
    <source>
        <dbReference type="EMBL" id="JAI04087.1"/>
    </source>
</evidence>
<reference evidence="1" key="1">
    <citation type="submission" date="2014-11" db="EMBL/GenBank/DDBJ databases">
        <authorList>
            <person name="Amaro Gonzalez C."/>
        </authorList>
    </citation>
    <scope>NUCLEOTIDE SEQUENCE</scope>
</reference>
<accession>A0A0E9XNS9</accession>
<sequence>MKFPSVLLSAHILDNLTASTATHAYYGMLNISVLQWGQEKACWRVHTQIRSAGSRPCHSKWDSHKSISNLSSLDRKRRMIHVLH</sequence>
<organism evidence="1">
    <name type="scientific">Anguilla anguilla</name>
    <name type="common">European freshwater eel</name>
    <name type="synonym">Muraena anguilla</name>
    <dbReference type="NCBI Taxonomy" id="7936"/>
    <lineage>
        <taxon>Eukaryota</taxon>
        <taxon>Metazoa</taxon>
        <taxon>Chordata</taxon>
        <taxon>Craniata</taxon>
        <taxon>Vertebrata</taxon>
        <taxon>Euteleostomi</taxon>
        <taxon>Actinopterygii</taxon>
        <taxon>Neopterygii</taxon>
        <taxon>Teleostei</taxon>
        <taxon>Anguilliformes</taxon>
        <taxon>Anguillidae</taxon>
        <taxon>Anguilla</taxon>
    </lineage>
</organism>
<proteinExistence type="predicted"/>
<protein>
    <submittedName>
        <fullName evidence="1">Uncharacterized protein</fullName>
    </submittedName>
</protein>